<proteinExistence type="predicted"/>
<sequence>MKSSLKGFMLGVVTTCLMLGATVAYAAGGTQIEVYFEKLKYVFEGAEKQPTAEQGQGFIYKGTTYVPLRFVSESLGKEVGWNATSKTIWIGKQPENTNTNAGNENGSNPTSTGTEAAVYLTDLTGMTKEDEASMLSVNSWGKSFNTAARKPAYQIAGTSYKKGLGLYHHDHPYPPNIKTGGTVQYPLDGKYTKLTAFVGAADNELPNAAAGTIKFIGDGKELLVVDAITAGKSATPVDLDVTGIQVLRINFNSNRQGSLNLIVADPMVIPAAKPTTSTLNVQSDMIIVERDKKAEFVVLKNRGTKEIDLKGWKVISVNGQEVYPFKESYVLNPDSYVMLLSGKEGKSYEQTGVNGTEFRTYSRSLLWTTSEVWNDTESDAVELYNLAGVKVSEYIN</sequence>
<dbReference type="EMBL" id="BMHE01000011">
    <property type="protein sequence ID" value="GFZ79575.1"/>
    <property type="molecule type" value="Genomic_DNA"/>
</dbReference>
<dbReference type="Gene3D" id="2.60.120.1060">
    <property type="entry name" value="NPCBM/NEW2 domain"/>
    <property type="match status" value="1"/>
</dbReference>
<dbReference type="InterPro" id="IPR038637">
    <property type="entry name" value="NPCBM_sf"/>
</dbReference>
<dbReference type="Pfam" id="PF00932">
    <property type="entry name" value="LTD"/>
    <property type="match status" value="1"/>
</dbReference>
<comment type="caution">
    <text evidence="4">The sequence shown here is derived from an EMBL/GenBank/DDBJ whole genome shotgun (WGS) entry which is preliminary data.</text>
</comment>
<feature type="signal peptide" evidence="2">
    <location>
        <begin position="1"/>
        <end position="26"/>
    </location>
</feature>
<dbReference type="SMART" id="SM00776">
    <property type="entry name" value="NPCBM"/>
    <property type="match status" value="1"/>
</dbReference>
<accession>A0ABQ1EN71</accession>
<evidence type="ECO:0000313" key="5">
    <source>
        <dbReference type="Proteomes" id="UP000615455"/>
    </source>
</evidence>
<dbReference type="InterPro" id="IPR001322">
    <property type="entry name" value="Lamin_tail_dom"/>
</dbReference>
<evidence type="ECO:0000256" key="2">
    <source>
        <dbReference type="SAM" id="SignalP"/>
    </source>
</evidence>
<dbReference type="SUPFAM" id="SSF49785">
    <property type="entry name" value="Galactose-binding domain-like"/>
    <property type="match status" value="1"/>
</dbReference>
<dbReference type="InterPro" id="IPR036582">
    <property type="entry name" value="Mao_N_sf"/>
</dbReference>
<dbReference type="Proteomes" id="UP000615455">
    <property type="component" value="Unassembled WGS sequence"/>
</dbReference>
<reference evidence="5" key="1">
    <citation type="journal article" date="2019" name="Int. J. Syst. Evol. Microbiol.">
        <title>The Global Catalogue of Microorganisms (GCM) 10K type strain sequencing project: providing services to taxonomists for standard genome sequencing and annotation.</title>
        <authorList>
            <consortium name="The Broad Institute Genomics Platform"/>
            <consortium name="The Broad Institute Genome Sequencing Center for Infectious Disease"/>
            <person name="Wu L."/>
            <person name="Ma J."/>
        </authorList>
    </citation>
    <scope>NUCLEOTIDE SEQUENCE [LARGE SCALE GENOMIC DNA]</scope>
    <source>
        <strain evidence="5">CGMCC 1.15043</strain>
    </source>
</reference>
<dbReference type="PROSITE" id="PS51841">
    <property type="entry name" value="LTD"/>
    <property type="match status" value="1"/>
</dbReference>
<dbReference type="Pfam" id="PF07833">
    <property type="entry name" value="Cu_amine_oxidN1"/>
    <property type="match status" value="1"/>
</dbReference>
<evidence type="ECO:0000256" key="1">
    <source>
        <dbReference type="SAM" id="MobiDB-lite"/>
    </source>
</evidence>
<dbReference type="RefSeq" id="WP_189012204.1">
    <property type="nucleotide sequence ID" value="NZ_BMHE01000011.1"/>
</dbReference>
<gene>
    <name evidence="4" type="ORF">GCM10008018_26370</name>
</gene>
<feature type="chain" id="PRO_5046807798" description="LTD domain-containing protein" evidence="2">
    <location>
        <begin position="27"/>
        <end position="396"/>
    </location>
</feature>
<feature type="region of interest" description="Disordered" evidence="1">
    <location>
        <begin position="93"/>
        <end position="113"/>
    </location>
</feature>
<dbReference type="InterPro" id="IPR013222">
    <property type="entry name" value="Glyco_hyd_98_carb-bd"/>
</dbReference>
<evidence type="ECO:0000259" key="3">
    <source>
        <dbReference type="PROSITE" id="PS51841"/>
    </source>
</evidence>
<dbReference type="SUPFAM" id="SSF55383">
    <property type="entry name" value="Copper amine oxidase, domain N"/>
    <property type="match status" value="1"/>
</dbReference>
<dbReference type="InterPro" id="IPR036415">
    <property type="entry name" value="Lamin_tail_dom_sf"/>
</dbReference>
<evidence type="ECO:0000313" key="4">
    <source>
        <dbReference type="EMBL" id="GFZ79575.1"/>
    </source>
</evidence>
<feature type="compositionally biased region" description="Low complexity" evidence="1">
    <location>
        <begin position="95"/>
        <end position="108"/>
    </location>
</feature>
<organism evidence="4 5">
    <name type="scientific">Paenibacillus marchantiophytorum</name>
    <dbReference type="NCBI Taxonomy" id="1619310"/>
    <lineage>
        <taxon>Bacteria</taxon>
        <taxon>Bacillati</taxon>
        <taxon>Bacillota</taxon>
        <taxon>Bacilli</taxon>
        <taxon>Bacillales</taxon>
        <taxon>Paenibacillaceae</taxon>
        <taxon>Paenibacillus</taxon>
    </lineage>
</organism>
<dbReference type="Gene3D" id="3.30.457.10">
    <property type="entry name" value="Copper amine oxidase-like, N-terminal domain"/>
    <property type="match status" value="1"/>
</dbReference>
<keyword evidence="5" id="KW-1185">Reference proteome</keyword>
<protein>
    <recommendedName>
        <fullName evidence="3">LTD domain-containing protein</fullName>
    </recommendedName>
</protein>
<dbReference type="SUPFAM" id="SSF74853">
    <property type="entry name" value="Lamin A/C globular tail domain"/>
    <property type="match status" value="1"/>
</dbReference>
<keyword evidence="2" id="KW-0732">Signal</keyword>
<dbReference type="Gene3D" id="2.60.40.1260">
    <property type="entry name" value="Lamin Tail domain"/>
    <property type="match status" value="1"/>
</dbReference>
<dbReference type="Pfam" id="PF08305">
    <property type="entry name" value="NPCBM"/>
    <property type="match status" value="1"/>
</dbReference>
<dbReference type="InterPro" id="IPR012854">
    <property type="entry name" value="Cu_amine_oxidase-like_N"/>
</dbReference>
<feature type="domain" description="LTD" evidence="3">
    <location>
        <begin position="277"/>
        <end position="396"/>
    </location>
</feature>
<dbReference type="InterPro" id="IPR008979">
    <property type="entry name" value="Galactose-bd-like_sf"/>
</dbReference>
<name>A0ABQ1EN71_9BACL</name>